<name>A0ABY7FSU7_MYAAR</name>
<reference evidence="10" key="1">
    <citation type="submission" date="2022-11" db="EMBL/GenBank/DDBJ databases">
        <title>Centuries of genome instability and evolution in soft-shell clam transmissible cancer (bioRxiv).</title>
        <authorList>
            <person name="Hart S.F.M."/>
            <person name="Yonemitsu M.A."/>
            <person name="Giersch R.M."/>
            <person name="Beal B.F."/>
            <person name="Arriagada G."/>
            <person name="Davis B.W."/>
            <person name="Ostrander E.A."/>
            <person name="Goff S.P."/>
            <person name="Metzger M.J."/>
        </authorList>
    </citation>
    <scope>NUCLEOTIDE SEQUENCE</scope>
    <source>
        <strain evidence="10">MELC-2E11</strain>
        <tissue evidence="10">Siphon/mantle</tissue>
    </source>
</reference>
<dbReference type="PROSITE" id="PS50862">
    <property type="entry name" value="AA_TRNA_LIGASE_II"/>
    <property type="match status" value="1"/>
</dbReference>
<evidence type="ECO:0000256" key="5">
    <source>
        <dbReference type="ARBA" id="ARBA00022840"/>
    </source>
</evidence>
<protein>
    <recommendedName>
        <fullName evidence="2">Phenylalanine--tRNA ligase alpha subunit</fullName>
        <ecNumber evidence="1">6.1.1.20</ecNumber>
    </recommendedName>
    <alternativeName>
        <fullName evidence="8">Phenylalanyl-tRNA synthetase alpha subunit</fullName>
    </alternativeName>
</protein>
<evidence type="ECO:0000313" key="11">
    <source>
        <dbReference type="Proteomes" id="UP001164746"/>
    </source>
</evidence>
<dbReference type="CDD" id="cd00496">
    <property type="entry name" value="PheRS_alpha_core"/>
    <property type="match status" value="1"/>
</dbReference>
<keyword evidence="6" id="KW-0648">Protein biosynthesis</keyword>
<dbReference type="Pfam" id="PF18554">
    <property type="entry name" value="PheRS_DBD2"/>
    <property type="match status" value="1"/>
</dbReference>
<evidence type="ECO:0000256" key="2">
    <source>
        <dbReference type="ARBA" id="ARBA00015409"/>
    </source>
</evidence>
<dbReference type="PANTHER" id="PTHR11538:SF40">
    <property type="entry name" value="PHENYLALANINE--TRNA LIGASE ALPHA SUBUNIT"/>
    <property type="match status" value="1"/>
</dbReference>
<dbReference type="EMBL" id="CP111024">
    <property type="protein sequence ID" value="WAR24359.1"/>
    <property type="molecule type" value="Genomic_DNA"/>
</dbReference>
<evidence type="ECO:0000256" key="6">
    <source>
        <dbReference type="ARBA" id="ARBA00022917"/>
    </source>
</evidence>
<dbReference type="EC" id="6.1.1.20" evidence="1"/>
<dbReference type="SUPFAM" id="SSF46785">
    <property type="entry name" value="Winged helix' DNA-binding domain"/>
    <property type="match status" value="1"/>
</dbReference>
<evidence type="ECO:0000256" key="8">
    <source>
        <dbReference type="ARBA" id="ARBA00030612"/>
    </source>
</evidence>
<proteinExistence type="predicted"/>
<dbReference type="InterPro" id="IPR002319">
    <property type="entry name" value="Phenylalanyl-tRNA_Synthase"/>
</dbReference>
<dbReference type="InterPro" id="IPR036390">
    <property type="entry name" value="WH_DNA-bd_sf"/>
</dbReference>
<keyword evidence="11" id="KW-1185">Reference proteome</keyword>
<dbReference type="Pfam" id="PF01409">
    <property type="entry name" value="tRNA-synt_2d"/>
    <property type="match status" value="1"/>
</dbReference>
<keyword evidence="7" id="KW-0030">Aminoacyl-tRNA synthetase</keyword>
<gene>
    <name evidence="10" type="ORF">MAR_038028</name>
</gene>
<evidence type="ECO:0000256" key="4">
    <source>
        <dbReference type="ARBA" id="ARBA00022741"/>
    </source>
</evidence>
<dbReference type="PANTHER" id="PTHR11538">
    <property type="entry name" value="PHENYLALANYL-TRNA SYNTHETASE"/>
    <property type="match status" value="1"/>
</dbReference>
<evidence type="ECO:0000256" key="3">
    <source>
        <dbReference type="ARBA" id="ARBA00022598"/>
    </source>
</evidence>
<keyword evidence="5" id="KW-0067">ATP-binding</keyword>
<dbReference type="Gene3D" id="3.30.1370.240">
    <property type="match status" value="1"/>
</dbReference>
<dbReference type="SUPFAM" id="SSF55681">
    <property type="entry name" value="Class II aaRS and biotin synthetases"/>
    <property type="match status" value="1"/>
</dbReference>
<dbReference type="InterPro" id="IPR040724">
    <property type="entry name" value="PheRS_DBD1"/>
</dbReference>
<dbReference type="Gene3D" id="1.10.10.2320">
    <property type="match status" value="1"/>
</dbReference>
<evidence type="ECO:0000256" key="1">
    <source>
        <dbReference type="ARBA" id="ARBA00012814"/>
    </source>
</evidence>
<evidence type="ECO:0000259" key="9">
    <source>
        <dbReference type="PROSITE" id="PS50862"/>
    </source>
</evidence>
<dbReference type="Pfam" id="PF18552">
    <property type="entry name" value="PheRS_DBD1"/>
    <property type="match status" value="1"/>
</dbReference>
<dbReference type="Gene3D" id="3.30.930.10">
    <property type="entry name" value="Bira Bifunctional Protein, Domain 2"/>
    <property type="match status" value="2"/>
</dbReference>
<accession>A0ABY7FSU7</accession>
<keyword evidence="3" id="KW-0436">Ligase</keyword>
<keyword evidence="4" id="KW-0547">Nucleotide-binding</keyword>
<dbReference type="InterPro" id="IPR006195">
    <property type="entry name" value="aa-tRNA-synth_II"/>
</dbReference>
<evidence type="ECO:0000256" key="7">
    <source>
        <dbReference type="ARBA" id="ARBA00023146"/>
    </source>
</evidence>
<organism evidence="10 11">
    <name type="scientific">Mya arenaria</name>
    <name type="common">Soft-shell clam</name>
    <dbReference type="NCBI Taxonomy" id="6604"/>
    <lineage>
        <taxon>Eukaryota</taxon>
        <taxon>Metazoa</taxon>
        <taxon>Spiralia</taxon>
        <taxon>Lophotrochozoa</taxon>
        <taxon>Mollusca</taxon>
        <taxon>Bivalvia</taxon>
        <taxon>Autobranchia</taxon>
        <taxon>Heteroconchia</taxon>
        <taxon>Euheterodonta</taxon>
        <taxon>Imparidentia</taxon>
        <taxon>Neoheterodontei</taxon>
        <taxon>Myida</taxon>
        <taxon>Myoidea</taxon>
        <taxon>Myidae</taxon>
        <taxon>Mya</taxon>
    </lineage>
</organism>
<feature type="domain" description="Aminoacyl-transfer RNA synthetases class-II family profile" evidence="9">
    <location>
        <begin position="221"/>
        <end position="345"/>
    </location>
</feature>
<sequence length="362" mass="41050">MADIVESVLQYLDKNESVDSVDLAMTLKVDHQKIVGAVKSLQCLGDIIKADQKTNKSYELTDEGRQVAAKGSHEALECLKKIENLSLDGISDKDTNDFKKRKLIQEIGTWKEKSFKEYNFNSLGVMPPCGHLHPLLKVRAEYRQIFLEMGFTEMPTNNFIESSFWNFDSLFQPQQHPARDAHDTFFISDPASAHEFPMDYLERVKQVHSKGGYGSQGCTAVFRNENLDDTHLAEFHQIEGVVADYGLTLGDLIGTINAFFMKLGIKNIKFKPAYNPYTEPSMEVFSYHEGLKKLVEIGNSGIFRPEMLLPMGLPENVTAIAWGLSLERPTMIKYKVQNIRDLIGPKVDLQMVYDNPVCRLDK</sequence>
<dbReference type="Proteomes" id="UP001164746">
    <property type="component" value="Chromosome 13"/>
</dbReference>
<dbReference type="InterPro" id="IPR040586">
    <property type="entry name" value="PheRS_DBD2"/>
</dbReference>
<evidence type="ECO:0000313" key="10">
    <source>
        <dbReference type="EMBL" id="WAR24359.1"/>
    </source>
</evidence>
<dbReference type="InterPro" id="IPR045864">
    <property type="entry name" value="aa-tRNA-synth_II/BPL/LPL"/>
</dbReference>